<comment type="caution">
    <text evidence="1">The sequence shown here is derived from an EMBL/GenBank/DDBJ whole genome shotgun (WGS) entry which is preliminary data.</text>
</comment>
<evidence type="ECO:0000313" key="1">
    <source>
        <dbReference type="EMBL" id="MER0125162.1"/>
    </source>
</evidence>
<organism evidence="1 2">
    <name type="scientific">Franconibacter daqui</name>
    <dbReference type="NCBI Taxonomy" id="2047724"/>
    <lineage>
        <taxon>Bacteria</taxon>
        <taxon>Pseudomonadati</taxon>
        <taxon>Pseudomonadota</taxon>
        <taxon>Gammaproteobacteria</taxon>
        <taxon>Enterobacterales</taxon>
        <taxon>Enterobacteriaceae</taxon>
        <taxon>Franconibacter</taxon>
    </lineage>
</organism>
<protein>
    <recommendedName>
        <fullName evidence="3">RNHCP domain-containing protein</fullName>
    </recommendedName>
</protein>
<accession>A0ABV1PJZ5</accession>
<name>A0ABV1PJZ5_9ENTR</name>
<gene>
    <name evidence="1" type="ORF">ABQG75_05345</name>
</gene>
<sequence>MAACTCCGKALNKGIWTEDGNHKSCPLCSTTHGSKHVFRRYPEDFGTTDARKTLTNPDGAQSYCIDCRGLDKGELSQVDLTYERLCDTVKI</sequence>
<dbReference type="EMBL" id="JBEHGX010000002">
    <property type="protein sequence ID" value="MER0125162.1"/>
    <property type="molecule type" value="Genomic_DNA"/>
</dbReference>
<proteinExistence type="predicted"/>
<dbReference type="Proteomes" id="UP001447374">
    <property type="component" value="Unassembled WGS sequence"/>
</dbReference>
<evidence type="ECO:0000313" key="2">
    <source>
        <dbReference type="Proteomes" id="UP001447374"/>
    </source>
</evidence>
<evidence type="ECO:0008006" key="3">
    <source>
        <dbReference type="Google" id="ProtNLM"/>
    </source>
</evidence>
<dbReference type="RefSeq" id="WP_349950877.1">
    <property type="nucleotide sequence ID" value="NZ_JBEHGX010000002.1"/>
</dbReference>
<keyword evidence="2" id="KW-1185">Reference proteome</keyword>
<reference evidence="1 2" key="1">
    <citation type="submission" date="2024-06" db="EMBL/GenBank/DDBJ databases">
        <title>Fanconibacter daqui strain Q02 whole shotgun sequencing project.</title>
        <authorList>
            <person name="Rodrigues J.W.A."/>
            <person name="Viana L.C."/>
            <person name="Vieira E.C."/>
            <person name="Souza F.O.L."/>
            <person name="Alegria O.C."/>
            <person name="Patroca S."/>
            <person name="Cruz A.C.R."/>
            <person name="Nunes A.R.C."/>
        </authorList>
    </citation>
    <scope>NUCLEOTIDE SEQUENCE [LARGE SCALE GENOMIC DNA]</scope>
    <source>
        <strain evidence="1 2">Q02</strain>
    </source>
</reference>